<keyword evidence="5 8" id="KW-0862">Zinc</keyword>
<comment type="catalytic activity">
    <reaction evidence="7 8">
        <text>7,8-dihydroneopterin 3'-triphosphate + H2O = 6-carboxy-5,6,7,8-tetrahydropterin + triphosphate + acetaldehyde + 2 H(+)</text>
        <dbReference type="Rhea" id="RHEA:27966"/>
        <dbReference type="ChEBI" id="CHEBI:15343"/>
        <dbReference type="ChEBI" id="CHEBI:15377"/>
        <dbReference type="ChEBI" id="CHEBI:15378"/>
        <dbReference type="ChEBI" id="CHEBI:18036"/>
        <dbReference type="ChEBI" id="CHEBI:58462"/>
        <dbReference type="ChEBI" id="CHEBI:61032"/>
        <dbReference type="EC" id="4.1.2.50"/>
    </reaction>
</comment>
<feature type="binding site" evidence="10">
    <location>
        <position position="16"/>
    </location>
    <ligand>
        <name>Zn(2+)</name>
        <dbReference type="ChEBI" id="CHEBI:29105"/>
    </ligand>
</feature>
<accession>A0A9D1J5W3</accession>
<dbReference type="PANTHER" id="PTHR12589">
    <property type="entry name" value="PYRUVOYL TETRAHYDROBIOPTERIN SYNTHASE"/>
    <property type="match status" value="1"/>
</dbReference>
<keyword evidence="4 8" id="KW-0479">Metal-binding</keyword>
<evidence type="ECO:0000256" key="10">
    <source>
        <dbReference type="PIRSR" id="PIRSR006113-2"/>
    </source>
</evidence>
<evidence type="ECO:0000256" key="3">
    <source>
        <dbReference type="ARBA" id="ARBA00018141"/>
    </source>
</evidence>
<dbReference type="GO" id="GO:0070497">
    <property type="term" value="F:6-carboxytetrahydropterin synthase activity"/>
    <property type="evidence" value="ECO:0007669"/>
    <property type="project" value="UniProtKB-EC"/>
</dbReference>
<comment type="caution">
    <text evidence="11">The sequence shown here is derived from an EMBL/GenBank/DDBJ whole genome shotgun (WGS) entry which is preliminary data.</text>
</comment>
<dbReference type="PIRSF" id="PIRSF006113">
    <property type="entry name" value="PTP_synth"/>
    <property type="match status" value="1"/>
</dbReference>
<feature type="active site" description="Proton acceptor" evidence="9">
    <location>
        <position position="25"/>
    </location>
</feature>
<feature type="active site" description="Charge relay system" evidence="9">
    <location>
        <position position="75"/>
    </location>
</feature>
<dbReference type="Gene3D" id="3.30.479.10">
    <property type="entry name" value="6-pyruvoyl tetrahydropterin synthase/QueD"/>
    <property type="match status" value="1"/>
</dbReference>
<evidence type="ECO:0000256" key="5">
    <source>
        <dbReference type="ARBA" id="ARBA00022833"/>
    </source>
</evidence>
<evidence type="ECO:0000256" key="1">
    <source>
        <dbReference type="ARBA" id="ARBA00005061"/>
    </source>
</evidence>
<dbReference type="Pfam" id="PF01242">
    <property type="entry name" value="PTPS"/>
    <property type="match status" value="1"/>
</dbReference>
<gene>
    <name evidence="11" type="ORF">IAC94_00950</name>
</gene>
<evidence type="ECO:0000256" key="7">
    <source>
        <dbReference type="ARBA" id="ARBA00048807"/>
    </source>
</evidence>
<reference evidence="11" key="1">
    <citation type="submission" date="2020-10" db="EMBL/GenBank/DDBJ databases">
        <authorList>
            <person name="Gilroy R."/>
        </authorList>
    </citation>
    <scope>NUCLEOTIDE SEQUENCE</scope>
    <source>
        <strain evidence="11">ChiHjej13B12-12457</strain>
    </source>
</reference>
<dbReference type="AlphaFoldDB" id="A0A9D1J5W3"/>
<dbReference type="EC" id="4.-.-.-" evidence="8"/>
<dbReference type="EMBL" id="DVHI01000015">
    <property type="protein sequence ID" value="HIR62077.1"/>
    <property type="molecule type" value="Genomic_DNA"/>
</dbReference>
<evidence type="ECO:0000256" key="2">
    <source>
        <dbReference type="ARBA" id="ARBA00008900"/>
    </source>
</evidence>
<keyword evidence="6 8" id="KW-0456">Lyase</keyword>
<dbReference type="GO" id="GO:0046872">
    <property type="term" value="F:metal ion binding"/>
    <property type="evidence" value="ECO:0007669"/>
    <property type="project" value="UniProtKB-KW"/>
</dbReference>
<dbReference type="InterPro" id="IPR038418">
    <property type="entry name" value="6-PTP_synth/QueD_sf"/>
</dbReference>
<dbReference type="PANTHER" id="PTHR12589:SF7">
    <property type="entry name" value="6-PYRUVOYL TETRAHYDROBIOPTERIN SYNTHASE"/>
    <property type="match status" value="1"/>
</dbReference>
<dbReference type="SUPFAM" id="SSF55620">
    <property type="entry name" value="Tetrahydrobiopterin biosynthesis enzymes-like"/>
    <property type="match status" value="1"/>
</dbReference>
<comment type="similarity">
    <text evidence="2 8">Belongs to the PTPS family. QueD subfamily.</text>
</comment>
<dbReference type="Proteomes" id="UP000886744">
    <property type="component" value="Unassembled WGS sequence"/>
</dbReference>
<evidence type="ECO:0000256" key="9">
    <source>
        <dbReference type="PIRSR" id="PIRSR006113-1"/>
    </source>
</evidence>
<evidence type="ECO:0000256" key="4">
    <source>
        <dbReference type="ARBA" id="ARBA00022723"/>
    </source>
</evidence>
<protein>
    <recommendedName>
        <fullName evidence="3 8">6-carboxy-5,6,7,8-tetrahydropterin synthase</fullName>
        <ecNumber evidence="8">4.-.-.-</ecNumber>
    </recommendedName>
</protein>
<sequence length="147" mass="16565">MPTLRLTKEFRFEGAHALTGYDGKCRHIHGHSYILYVTVKGTPSNPDGTPKSGMLIDFTDLKRIVNDHIIDVFDHSLILRESAPLAAEIASAYQRVITVPFQPTCENLILHFADIIRGQLPAGVHLHSLRLHETATSYVEWFESDNE</sequence>
<organism evidence="11 12">
    <name type="scientific">Candidatus Coprenecus avistercoris</name>
    <dbReference type="NCBI Taxonomy" id="2840730"/>
    <lineage>
        <taxon>Bacteria</taxon>
        <taxon>Pseudomonadati</taxon>
        <taxon>Bacteroidota</taxon>
        <taxon>Bacteroidia</taxon>
        <taxon>Bacteroidales</taxon>
        <taxon>Rikenellaceae</taxon>
        <taxon>Rikenellaceae incertae sedis</taxon>
        <taxon>Candidatus Coprenecus</taxon>
    </lineage>
</organism>
<dbReference type="InterPro" id="IPR007115">
    <property type="entry name" value="6-PTP_synth/QueD"/>
</dbReference>
<keyword evidence="8" id="KW-0671">Queuosine biosynthesis</keyword>
<feature type="active site" description="Charge relay system" evidence="9">
    <location>
        <position position="133"/>
    </location>
</feature>
<comment type="cofactor">
    <cofactor evidence="8 10">
        <name>Zn(2+)</name>
        <dbReference type="ChEBI" id="CHEBI:29105"/>
    </cofactor>
    <text evidence="8 10">Binds 1 zinc ion per subunit.</text>
</comment>
<proteinExistence type="inferred from homology"/>
<comment type="pathway">
    <text evidence="1 8">Purine metabolism; 7-cyano-7-deazaguanine biosynthesis.</text>
</comment>
<feature type="binding site" evidence="10">
    <location>
        <position position="29"/>
    </location>
    <ligand>
        <name>Zn(2+)</name>
        <dbReference type="ChEBI" id="CHEBI:29105"/>
    </ligand>
</feature>
<evidence type="ECO:0000313" key="12">
    <source>
        <dbReference type="Proteomes" id="UP000886744"/>
    </source>
</evidence>
<reference evidence="11" key="2">
    <citation type="journal article" date="2021" name="PeerJ">
        <title>Extensive microbial diversity within the chicken gut microbiome revealed by metagenomics and culture.</title>
        <authorList>
            <person name="Gilroy R."/>
            <person name="Ravi A."/>
            <person name="Getino M."/>
            <person name="Pursley I."/>
            <person name="Horton D.L."/>
            <person name="Alikhan N.F."/>
            <person name="Baker D."/>
            <person name="Gharbi K."/>
            <person name="Hall N."/>
            <person name="Watson M."/>
            <person name="Adriaenssens E.M."/>
            <person name="Foster-Nyarko E."/>
            <person name="Jarju S."/>
            <person name="Secka A."/>
            <person name="Antonio M."/>
            <person name="Oren A."/>
            <person name="Chaudhuri R.R."/>
            <person name="La Ragione R."/>
            <person name="Hildebrand F."/>
            <person name="Pallen M.J."/>
        </authorList>
    </citation>
    <scope>NUCLEOTIDE SEQUENCE</scope>
    <source>
        <strain evidence="11">ChiHjej13B12-12457</strain>
    </source>
</reference>
<evidence type="ECO:0000313" key="11">
    <source>
        <dbReference type="EMBL" id="HIR62077.1"/>
    </source>
</evidence>
<evidence type="ECO:0000256" key="6">
    <source>
        <dbReference type="ARBA" id="ARBA00023239"/>
    </source>
</evidence>
<evidence type="ECO:0000256" key="8">
    <source>
        <dbReference type="PIRNR" id="PIRNR006113"/>
    </source>
</evidence>
<feature type="binding site" evidence="10">
    <location>
        <position position="31"/>
    </location>
    <ligand>
        <name>Zn(2+)</name>
        <dbReference type="ChEBI" id="CHEBI:29105"/>
    </ligand>
</feature>
<dbReference type="GO" id="GO:0008616">
    <property type="term" value="P:tRNA queuosine(34) biosynthetic process"/>
    <property type="evidence" value="ECO:0007669"/>
    <property type="project" value="UniProtKB-KW"/>
</dbReference>
<name>A0A9D1J5W3_9BACT</name>